<dbReference type="PANTHER" id="PTHR30438">
    <property type="entry name" value="36 KDA ANTIGEN-RELATED"/>
    <property type="match status" value="1"/>
</dbReference>
<feature type="chain" id="PRO_5012515719" evidence="1">
    <location>
        <begin position="32"/>
        <end position="342"/>
    </location>
</feature>
<dbReference type="Pfam" id="PF25893">
    <property type="entry name" value="HH_CzcB"/>
    <property type="match status" value="1"/>
</dbReference>
<dbReference type="RefSeq" id="WP_097068274.1">
    <property type="nucleotide sequence ID" value="NZ_OBMT01000001.1"/>
</dbReference>
<keyword evidence="4" id="KW-1185">Reference proteome</keyword>
<evidence type="ECO:0000259" key="2">
    <source>
        <dbReference type="Pfam" id="PF25893"/>
    </source>
</evidence>
<dbReference type="PANTHER" id="PTHR30438:SF2">
    <property type="entry name" value="MEMBRANE PROTEIN"/>
    <property type="match status" value="1"/>
</dbReference>
<dbReference type="EMBL" id="OBMT01000001">
    <property type="protein sequence ID" value="SOB93722.1"/>
    <property type="molecule type" value="Genomic_DNA"/>
</dbReference>
<gene>
    <name evidence="3" type="ORF">SAMN05877831_101234</name>
</gene>
<dbReference type="Gene3D" id="2.40.30.170">
    <property type="match status" value="1"/>
</dbReference>
<proteinExistence type="predicted"/>
<dbReference type="Gene3D" id="6.10.140.1990">
    <property type="match status" value="1"/>
</dbReference>
<evidence type="ECO:0000313" key="4">
    <source>
        <dbReference type="Proteomes" id="UP000219111"/>
    </source>
</evidence>
<dbReference type="GO" id="GO:1990961">
    <property type="term" value="P:xenobiotic detoxification by transmembrane export across the plasma membrane"/>
    <property type="evidence" value="ECO:0007669"/>
    <property type="project" value="InterPro"/>
</dbReference>
<dbReference type="InterPro" id="IPR058648">
    <property type="entry name" value="HH_CzcB-like"/>
</dbReference>
<dbReference type="GO" id="GO:1990195">
    <property type="term" value="C:macrolide transmembrane transporter complex"/>
    <property type="evidence" value="ECO:0007669"/>
    <property type="project" value="InterPro"/>
</dbReference>
<sequence length="342" mass="36244">MPVLRRLALPCTLAPFLALALAPPLALPAQAETSFAALLDKLRQTPEEDGIYGSNGRIEAQTVDVASKYAGRIEAVSAEEGDLLATSAPVAQMDTADEKAQLAAAKAAVMRAQAAKAVAEATLMQAQSALAVAQTSYDRTVKLHESGTSAQSTLDDATNALNSARATVEMARAQISDAVASIAAAEADQQQVTLALEDLTITAPLRGRVLYRLHEPGEVIAAGTPVITMLDLSNVYMNVYLPASVVGTLTVGDEARMILDPVPQYVIPATVTFVSPQSQFTPKNVETAEQREELVFRVKLSVPRALLAKFEAQIKSGVRGIGYVRTRADTPWPARLTVNLPG</sequence>
<reference evidence="4" key="1">
    <citation type="submission" date="2017-08" db="EMBL/GenBank/DDBJ databases">
        <authorList>
            <person name="Varghese N."/>
            <person name="Submissions S."/>
        </authorList>
    </citation>
    <scope>NUCLEOTIDE SEQUENCE [LARGE SCALE GENOMIC DNA]</scope>
    <source>
        <strain evidence="4">JA276</strain>
    </source>
</reference>
<evidence type="ECO:0000313" key="3">
    <source>
        <dbReference type="EMBL" id="SOB93722.1"/>
    </source>
</evidence>
<dbReference type="InterPro" id="IPR030190">
    <property type="entry name" value="MacA_alpha-hairpin_sf"/>
</dbReference>
<evidence type="ECO:0000256" key="1">
    <source>
        <dbReference type="SAM" id="SignalP"/>
    </source>
</evidence>
<dbReference type="OrthoDB" id="9778236at2"/>
<name>A0A285RMQ4_9RHOB</name>
<feature type="domain" description="CzcB-like alpha-helical hairpin" evidence="2">
    <location>
        <begin position="119"/>
        <end position="175"/>
    </location>
</feature>
<dbReference type="Proteomes" id="UP000219111">
    <property type="component" value="Unassembled WGS sequence"/>
</dbReference>
<keyword evidence="1" id="KW-0732">Signal</keyword>
<dbReference type="AlphaFoldDB" id="A0A285RMQ4"/>
<dbReference type="GO" id="GO:0019898">
    <property type="term" value="C:extrinsic component of membrane"/>
    <property type="evidence" value="ECO:0007669"/>
    <property type="project" value="InterPro"/>
</dbReference>
<accession>A0A285RMQ4</accession>
<protein>
    <submittedName>
        <fullName evidence="3">HlyD family secretion protein</fullName>
    </submittedName>
</protein>
<organism evidence="3 4">
    <name type="scientific">Rhodobacter maris</name>
    <dbReference type="NCBI Taxonomy" id="446682"/>
    <lineage>
        <taxon>Bacteria</taxon>
        <taxon>Pseudomonadati</taxon>
        <taxon>Pseudomonadota</taxon>
        <taxon>Alphaproteobacteria</taxon>
        <taxon>Rhodobacterales</taxon>
        <taxon>Rhodobacter group</taxon>
        <taxon>Rhodobacter</taxon>
    </lineage>
</organism>
<feature type="signal peptide" evidence="1">
    <location>
        <begin position="1"/>
        <end position="31"/>
    </location>
</feature>
<dbReference type="GO" id="GO:0005886">
    <property type="term" value="C:plasma membrane"/>
    <property type="evidence" value="ECO:0007669"/>
    <property type="project" value="TreeGrafter"/>
</dbReference>
<dbReference type="SUPFAM" id="SSF111369">
    <property type="entry name" value="HlyD-like secretion proteins"/>
    <property type="match status" value="1"/>
</dbReference>